<keyword evidence="3" id="KW-0614">Plasmid</keyword>
<dbReference type="GO" id="GO:0016787">
    <property type="term" value="F:hydrolase activity"/>
    <property type="evidence" value="ECO:0007669"/>
    <property type="project" value="UniProtKB-KW"/>
</dbReference>
<organism evidence="3 4">
    <name type="scientific">Azospirillum thermophilum</name>
    <dbReference type="NCBI Taxonomy" id="2202148"/>
    <lineage>
        <taxon>Bacteria</taxon>
        <taxon>Pseudomonadati</taxon>
        <taxon>Pseudomonadota</taxon>
        <taxon>Alphaproteobacteria</taxon>
        <taxon>Rhodospirillales</taxon>
        <taxon>Azospirillaceae</taxon>
        <taxon>Azospirillum</taxon>
    </lineage>
</organism>
<evidence type="ECO:0000313" key="3">
    <source>
        <dbReference type="EMBL" id="AWK89004.1"/>
    </source>
</evidence>
<evidence type="ECO:0000259" key="2">
    <source>
        <dbReference type="Pfam" id="PF00753"/>
    </source>
</evidence>
<geneLocation type="plasmid" evidence="3 4">
    <name>unnamed1</name>
</geneLocation>
<dbReference type="Proteomes" id="UP000245629">
    <property type="component" value="Plasmid unnamed1"/>
</dbReference>
<protein>
    <submittedName>
        <fullName evidence="3">MBL fold metallo-hydrolase</fullName>
    </submittedName>
</protein>
<dbReference type="Gene3D" id="3.40.50.10890">
    <property type="match status" value="1"/>
</dbReference>
<dbReference type="InterPro" id="IPR050698">
    <property type="entry name" value="MBL"/>
</dbReference>
<evidence type="ECO:0000313" key="4">
    <source>
        <dbReference type="Proteomes" id="UP000245629"/>
    </source>
</evidence>
<dbReference type="PANTHER" id="PTHR11203">
    <property type="entry name" value="CLEAVAGE AND POLYADENYLATION SPECIFICITY FACTOR FAMILY MEMBER"/>
    <property type="match status" value="1"/>
</dbReference>
<dbReference type="SUPFAM" id="SSF56281">
    <property type="entry name" value="Metallo-hydrolase/oxidoreductase"/>
    <property type="match status" value="1"/>
</dbReference>
<dbReference type="Pfam" id="PF00753">
    <property type="entry name" value="Lactamase_B"/>
    <property type="match status" value="1"/>
</dbReference>
<dbReference type="AlphaFoldDB" id="A0A2S2CWV4"/>
<name>A0A2S2CWV4_9PROT</name>
<dbReference type="EMBL" id="CP029356">
    <property type="protein sequence ID" value="AWK89004.1"/>
    <property type="molecule type" value="Genomic_DNA"/>
</dbReference>
<reference evidence="4" key="1">
    <citation type="submission" date="2018-05" db="EMBL/GenBank/DDBJ databases">
        <title>Azospirillum thermophila sp. nov., a novel isolated from hot spring.</title>
        <authorList>
            <person name="Zhao Z."/>
        </authorList>
    </citation>
    <scope>NUCLEOTIDE SEQUENCE [LARGE SCALE GENOMIC DNA]</scope>
    <source>
        <strain evidence="4">CFH 70021</strain>
        <plasmid evidence="4">unnamed1</plasmid>
    </source>
</reference>
<dbReference type="OrthoDB" id="9803916at2"/>
<dbReference type="InterPro" id="IPR036866">
    <property type="entry name" value="RibonucZ/Hydroxyglut_hydro"/>
</dbReference>
<dbReference type="GO" id="GO:0004521">
    <property type="term" value="F:RNA endonuclease activity"/>
    <property type="evidence" value="ECO:0007669"/>
    <property type="project" value="TreeGrafter"/>
</dbReference>
<feature type="region of interest" description="Disordered" evidence="1">
    <location>
        <begin position="1"/>
        <end position="25"/>
    </location>
</feature>
<keyword evidence="4" id="KW-1185">Reference proteome</keyword>
<accession>A0A2S2CWV4</accession>
<keyword evidence="3" id="KW-0378">Hydrolase</keyword>
<gene>
    <name evidence="3" type="ORF">DEW08_23540</name>
</gene>
<dbReference type="Gene3D" id="3.60.15.10">
    <property type="entry name" value="Ribonuclease Z/Hydroxyacylglutathione hydrolase-like"/>
    <property type="match status" value="1"/>
</dbReference>
<sequence>MLPGGGRRAPPSPRPREGPDAGLLPDVSGIGPVDALLVSHGHPDHVGALHLLAQLGNPPVWATEPVLAGLPAGLDRRILPPQGAVEIVDVAVATGRAGHAPGGVWLHLAVGDGLLYMGDVCVESPVYAFDAPPRAGTIILDASYGIYDEGMGACREGLLPFLSGPALLPVPAGGRGPEIALLILSMGRPAPMMDDAVRGALGRLLGPDAAYVRDEARDGLARLFGDAPPPSSGPDRVVLAADANATGGTAAALVAAWEEQPGPPIVFTGYRAAGTPSQRLVESGRAVWRRWNVHPRLSDNAALVRSTGARQVIPAFGDARHLPVWREAFAPAAVTLDRTLDL</sequence>
<evidence type="ECO:0000256" key="1">
    <source>
        <dbReference type="SAM" id="MobiDB-lite"/>
    </source>
</evidence>
<dbReference type="InterPro" id="IPR001279">
    <property type="entry name" value="Metallo-B-lactamas"/>
</dbReference>
<proteinExistence type="predicted"/>
<dbReference type="PANTHER" id="PTHR11203:SF37">
    <property type="entry name" value="INTEGRATOR COMPLEX SUBUNIT 11"/>
    <property type="match status" value="1"/>
</dbReference>
<feature type="domain" description="Metallo-beta-lactamase" evidence="2">
    <location>
        <begin position="29"/>
        <end position="137"/>
    </location>
</feature>
<dbReference type="KEGG" id="azz:DEW08_23540"/>